<dbReference type="SMART" id="SM00515">
    <property type="entry name" value="eIF5C"/>
    <property type="match status" value="1"/>
</dbReference>
<dbReference type="Gene3D" id="2.160.10.10">
    <property type="entry name" value="Hexapeptide repeat proteins"/>
    <property type="match status" value="1"/>
</dbReference>
<comment type="caution">
    <text evidence="5">The sequence shown here is derived from an EMBL/GenBank/DDBJ whole genome shotgun (WGS) entry which is preliminary data.</text>
</comment>
<dbReference type="InterPro" id="IPR005835">
    <property type="entry name" value="NTP_transferase_dom"/>
</dbReference>
<dbReference type="Proteomes" id="UP000728185">
    <property type="component" value="Unassembled WGS sequence"/>
</dbReference>
<organism evidence="5 6">
    <name type="scientific">Fasciolopsis buskii</name>
    <dbReference type="NCBI Taxonomy" id="27845"/>
    <lineage>
        <taxon>Eukaryota</taxon>
        <taxon>Metazoa</taxon>
        <taxon>Spiralia</taxon>
        <taxon>Lophotrochozoa</taxon>
        <taxon>Platyhelminthes</taxon>
        <taxon>Trematoda</taxon>
        <taxon>Digenea</taxon>
        <taxon>Plagiorchiida</taxon>
        <taxon>Echinostomata</taxon>
        <taxon>Echinostomatoidea</taxon>
        <taxon>Fasciolidae</taxon>
        <taxon>Fasciolopsis</taxon>
    </lineage>
</organism>
<dbReference type="PROSITE" id="PS00101">
    <property type="entry name" value="HEXAPEP_TRANSFERASES"/>
    <property type="match status" value="1"/>
</dbReference>
<keyword evidence="6" id="KW-1185">Reference proteome</keyword>
<dbReference type="GO" id="GO:0031369">
    <property type="term" value="F:translation initiation factor binding"/>
    <property type="evidence" value="ECO:0007669"/>
    <property type="project" value="InterPro"/>
</dbReference>
<dbReference type="InterPro" id="IPR016024">
    <property type="entry name" value="ARM-type_fold"/>
</dbReference>
<dbReference type="AlphaFoldDB" id="A0A8E0VEV8"/>
<feature type="compositionally biased region" description="Basic residues" evidence="3">
    <location>
        <begin position="547"/>
        <end position="560"/>
    </location>
</feature>
<dbReference type="SUPFAM" id="SSF53448">
    <property type="entry name" value="Nucleotide-diphospho-sugar transferases"/>
    <property type="match status" value="1"/>
</dbReference>
<dbReference type="GO" id="GO:0005851">
    <property type="term" value="C:eukaryotic translation initiation factor 2B complex"/>
    <property type="evidence" value="ECO:0007669"/>
    <property type="project" value="TreeGrafter"/>
</dbReference>
<name>A0A8E0VEV8_9TREM</name>
<dbReference type="InterPro" id="IPR018357">
    <property type="entry name" value="Hexapep_transf_CS"/>
</dbReference>
<accession>A0A8E0VEV8</accession>
<dbReference type="GO" id="GO:0016740">
    <property type="term" value="F:transferase activity"/>
    <property type="evidence" value="ECO:0007669"/>
    <property type="project" value="InterPro"/>
</dbReference>
<dbReference type="InterPro" id="IPR029044">
    <property type="entry name" value="Nucleotide-diphossugar_trans"/>
</dbReference>
<dbReference type="GO" id="GO:0003743">
    <property type="term" value="F:translation initiation factor activity"/>
    <property type="evidence" value="ECO:0007669"/>
    <property type="project" value="UniProtKB-KW"/>
</dbReference>
<dbReference type="Gene3D" id="3.90.550.10">
    <property type="entry name" value="Spore Coat Polysaccharide Biosynthesis Protein SpsA, Chain A"/>
    <property type="match status" value="1"/>
</dbReference>
<dbReference type="CDD" id="cd11558">
    <property type="entry name" value="W2_eIF2B_epsilon"/>
    <property type="match status" value="1"/>
</dbReference>
<reference evidence="5" key="1">
    <citation type="submission" date="2019-05" db="EMBL/GenBank/DDBJ databases">
        <title>Annotation for the trematode Fasciolopsis buski.</title>
        <authorList>
            <person name="Choi Y.-J."/>
        </authorList>
    </citation>
    <scope>NUCLEOTIDE SEQUENCE</scope>
    <source>
        <strain evidence="5">HT</strain>
        <tissue evidence="5">Whole worm</tissue>
    </source>
</reference>
<proteinExistence type="predicted"/>
<dbReference type="InterPro" id="IPR044123">
    <property type="entry name" value="W2_eIF2B_epsilon"/>
</dbReference>
<feature type="compositionally biased region" description="Polar residues" evidence="3">
    <location>
        <begin position="534"/>
        <end position="546"/>
    </location>
</feature>
<evidence type="ECO:0000259" key="4">
    <source>
        <dbReference type="PROSITE" id="PS51363"/>
    </source>
</evidence>
<dbReference type="SUPFAM" id="SSF48371">
    <property type="entry name" value="ARM repeat"/>
    <property type="match status" value="1"/>
</dbReference>
<dbReference type="InterPro" id="IPR051956">
    <property type="entry name" value="eIF2B_epsilon"/>
</dbReference>
<dbReference type="Gene3D" id="1.25.40.180">
    <property type="match status" value="1"/>
</dbReference>
<dbReference type="Pfam" id="PF00483">
    <property type="entry name" value="NTP_transferase"/>
    <property type="match status" value="1"/>
</dbReference>
<evidence type="ECO:0000313" key="5">
    <source>
        <dbReference type="EMBL" id="KAA0185642.1"/>
    </source>
</evidence>
<evidence type="ECO:0000256" key="2">
    <source>
        <dbReference type="ARBA" id="ARBA00044345"/>
    </source>
</evidence>
<evidence type="ECO:0000313" key="6">
    <source>
        <dbReference type="Proteomes" id="UP000728185"/>
    </source>
</evidence>
<dbReference type="PANTHER" id="PTHR45887:SF1">
    <property type="entry name" value="TRANSLATION INITIATION FACTOR EIF-2B SUBUNIT EPSILON"/>
    <property type="match status" value="1"/>
</dbReference>
<feature type="domain" description="W2" evidence="4">
    <location>
        <begin position="576"/>
        <end position="768"/>
    </location>
</feature>
<feature type="region of interest" description="Disordered" evidence="3">
    <location>
        <begin position="525"/>
        <end position="582"/>
    </location>
</feature>
<dbReference type="InterPro" id="IPR003307">
    <property type="entry name" value="W2_domain"/>
</dbReference>
<sequence length="777" mass="85355">MLKTNKKSKGAAAVTKPAGLFTEEDKGPHAVIVADLYAHRFQPLTRTTPHCLLPLAGAPLLYFSLTRLLMDGFRNIIIFACAHTAQVQQFVDSYCMNNVLQKDARISVHGGESCQSLGDVMRDLDSSQFLRGVSDFLLIPADLICAESLLPFVAKHQTRRAHNPAAILSLIMPHASQLASPVQAAEWTVSVLLSLSLDSRIIKLFPTYANAAPNISLQELTRMDHAVELSSNLFDLGVAVCSNHVAPLFQDNFDYQTMGDLIHDVLTNEEVMGYTMHMDRMPPGPMMICAAPDLCTLIEFSPHLLARDSGAQVPLMDSPLVTNRQDSWIAYGPQVYVARSARIDPTAQLIGSCLVGPGSQVGSYTVLVDCVIGADCRVNNGTRLRRVVAMDDVQFGDRVHADTAWICSHAVILSGMRLPKRCFIGSSPEDGPRITLGPGPGSLSPRCVIVAPGQSDIILDPAVGGAQVWASLFTEKTTATNKVFTDDESDDSSADASVRIDPRLSGSRSLWDTAEDRIRCAMAKLRRSNARARGQSSASEPMVSQSRQRRSSGKVTRKSTRTVSIAGADADRLSGPSDDEGEQSEAFLVGELRHTLEHSQNGDSMAENVILEVNSLKHAYNILIDDLYFLLTKAILDVTETRCSIASSRSEVDKAQVRVYVAEFKTQLSRFQTVLQSYFGQSAQASRMCLQALEDSACYHPLILEASPYLMHALYDADLITEDAIWWWTDHSTLLFDDDLAEKTKLLRVKLKPFLSWLREAESEDDDVDSDDDDDEE</sequence>
<dbReference type="OrthoDB" id="424572at2759"/>
<dbReference type="GO" id="GO:0005085">
    <property type="term" value="F:guanyl-nucleotide exchange factor activity"/>
    <property type="evidence" value="ECO:0007669"/>
    <property type="project" value="InterPro"/>
</dbReference>
<dbReference type="PANTHER" id="PTHR45887">
    <property type="entry name" value="TRANSLATION INITIATION FACTOR EIF-2B SUBUNIT EPSILON"/>
    <property type="match status" value="1"/>
</dbReference>
<keyword evidence="5" id="KW-0648">Protein biosynthesis</keyword>
<protein>
    <recommendedName>
        <fullName evidence="1">Translation initiation factor eIF2B subunit epsilon</fullName>
    </recommendedName>
    <alternativeName>
        <fullName evidence="2">eIF2B GDP-GTP exchange factor subunit epsilon</fullName>
    </alternativeName>
</protein>
<dbReference type="PROSITE" id="PS51363">
    <property type="entry name" value="W2"/>
    <property type="match status" value="1"/>
</dbReference>
<dbReference type="EMBL" id="LUCM01010324">
    <property type="protein sequence ID" value="KAA0185642.1"/>
    <property type="molecule type" value="Genomic_DNA"/>
</dbReference>
<evidence type="ECO:0000256" key="3">
    <source>
        <dbReference type="SAM" id="MobiDB-lite"/>
    </source>
</evidence>
<dbReference type="Pfam" id="PF02020">
    <property type="entry name" value="W2"/>
    <property type="match status" value="1"/>
</dbReference>
<keyword evidence="5" id="KW-0396">Initiation factor</keyword>
<evidence type="ECO:0000256" key="1">
    <source>
        <dbReference type="ARBA" id="ARBA00044144"/>
    </source>
</evidence>
<gene>
    <name evidence="5" type="ORF">FBUS_04790</name>
</gene>